<evidence type="ECO:0000313" key="3">
    <source>
        <dbReference type="Proteomes" id="UP000291116"/>
    </source>
</evidence>
<reference evidence="2 3" key="1">
    <citation type="submission" date="2019-01" db="EMBL/GenBank/DDBJ databases">
        <authorList>
            <person name="Ferrante I. M."/>
        </authorList>
    </citation>
    <scope>NUCLEOTIDE SEQUENCE [LARGE SCALE GENOMIC DNA]</scope>
    <source>
        <strain evidence="2 3">B856</strain>
    </source>
</reference>
<dbReference type="InterPro" id="IPR050792">
    <property type="entry name" value="ADP-ribosylglycohydrolase"/>
</dbReference>
<sequence length="443" mass="48044">MHQQNLKGNRNPRLRLMPKRLRIFYFASATLFGMGIFSTFQKKTVAGSVVTGNAPGRHASTVASGSELEDRLRGALWGFLAGDALASPTHWFYGGRRQVVSEYGHAITDYTKPNQHLSGSILNKSDMNGGGRSKFGASSGPGSVQTIIGGVINHGKEDLWSPSQSNHYHATLQKGENTLEASLARVLMKSIVATDGKFDADHFRDAYVRFMTTPGSHNDTYASTCHRMFFANLVFRRLPPKDCPDNDQHNVDTIDGLVLPTIVALAGSFRGGSPEIERSASDCAAVTRRSTVLERIAASWSGVVVEAVRSPSDEGFREALDRFSMETIRRRPNDRVRDDTTMSACYLGSSLPGLIDMVAKYSPTSGSTDPGDRVWEGLLANANVGGENVHRGSSMGAILGARAGAARLPSKLVAGLYPRSELEAEIDDFVRAVMPKPSQESHQ</sequence>
<evidence type="ECO:0000313" key="2">
    <source>
        <dbReference type="EMBL" id="VEU36814.1"/>
    </source>
</evidence>
<dbReference type="Gene3D" id="1.10.4080.10">
    <property type="entry name" value="ADP-ribosylation/Crystallin J1"/>
    <property type="match status" value="1"/>
</dbReference>
<dbReference type="SUPFAM" id="SSF101478">
    <property type="entry name" value="ADP-ribosylglycohydrolase"/>
    <property type="match status" value="2"/>
</dbReference>
<protein>
    <recommendedName>
        <fullName evidence="4">ADP-ribosylglycohydrolase</fullName>
    </recommendedName>
</protein>
<dbReference type="InterPro" id="IPR005502">
    <property type="entry name" value="Ribosyl_crysJ1"/>
</dbReference>
<keyword evidence="1" id="KW-0812">Transmembrane</keyword>
<name>A0A448Z485_9STRA</name>
<accession>A0A448Z485</accession>
<dbReference type="PANTHER" id="PTHR16222:SF34">
    <property type="entry name" value="ADP-RIBOSYLGLYCOHYDROLASE"/>
    <property type="match status" value="1"/>
</dbReference>
<dbReference type="AlphaFoldDB" id="A0A448Z485"/>
<dbReference type="Pfam" id="PF03747">
    <property type="entry name" value="ADP_ribosyl_GH"/>
    <property type="match status" value="1"/>
</dbReference>
<organism evidence="2 3">
    <name type="scientific">Pseudo-nitzschia multistriata</name>
    <dbReference type="NCBI Taxonomy" id="183589"/>
    <lineage>
        <taxon>Eukaryota</taxon>
        <taxon>Sar</taxon>
        <taxon>Stramenopiles</taxon>
        <taxon>Ochrophyta</taxon>
        <taxon>Bacillariophyta</taxon>
        <taxon>Bacillariophyceae</taxon>
        <taxon>Bacillariophycidae</taxon>
        <taxon>Bacillariales</taxon>
        <taxon>Bacillariaceae</taxon>
        <taxon>Pseudo-nitzschia</taxon>
    </lineage>
</organism>
<dbReference type="OrthoDB" id="524326at2759"/>
<evidence type="ECO:0008006" key="4">
    <source>
        <dbReference type="Google" id="ProtNLM"/>
    </source>
</evidence>
<dbReference type="InterPro" id="IPR036705">
    <property type="entry name" value="Ribosyl_crysJ1_sf"/>
</dbReference>
<gene>
    <name evidence="2" type="ORF">PSNMU_V1.4_AUG-EV-PASAV3_0035980</name>
</gene>
<keyword evidence="1" id="KW-0472">Membrane</keyword>
<feature type="transmembrane region" description="Helical" evidence="1">
    <location>
        <begin position="21"/>
        <end position="40"/>
    </location>
</feature>
<dbReference type="EMBL" id="CAACVS010000103">
    <property type="protein sequence ID" value="VEU36814.1"/>
    <property type="molecule type" value="Genomic_DNA"/>
</dbReference>
<keyword evidence="1" id="KW-1133">Transmembrane helix</keyword>
<dbReference type="PANTHER" id="PTHR16222">
    <property type="entry name" value="ADP-RIBOSYLGLYCOHYDROLASE"/>
    <property type="match status" value="1"/>
</dbReference>
<evidence type="ECO:0000256" key="1">
    <source>
        <dbReference type="SAM" id="Phobius"/>
    </source>
</evidence>
<proteinExistence type="predicted"/>
<dbReference type="Proteomes" id="UP000291116">
    <property type="component" value="Unassembled WGS sequence"/>
</dbReference>
<keyword evidence="3" id="KW-1185">Reference proteome</keyword>